<evidence type="ECO:0000256" key="3">
    <source>
        <dbReference type="ARBA" id="ARBA00022723"/>
    </source>
</evidence>
<evidence type="ECO:0000256" key="2">
    <source>
        <dbReference type="ARBA" id="ARBA00022679"/>
    </source>
</evidence>
<comment type="caution">
    <text evidence="9">The sequence shown here is derived from an EMBL/GenBank/DDBJ whole genome shotgun (WGS) entry which is preliminary data.</text>
</comment>
<protein>
    <submittedName>
        <fullName evidence="9">Molybdenum cofactor guanylyltransferase</fullName>
    </submittedName>
</protein>
<dbReference type="EMBL" id="RAXT01000019">
    <property type="protein sequence ID" value="RKG37534.1"/>
    <property type="molecule type" value="Genomic_DNA"/>
</dbReference>
<dbReference type="GO" id="GO:1902758">
    <property type="term" value="P:bis(molybdopterin guanine dinucleotide)molybdenum biosynthetic process"/>
    <property type="evidence" value="ECO:0007669"/>
    <property type="project" value="TreeGrafter"/>
</dbReference>
<feature type="domain" description="MobA-like NTP transferase" evidence="8">
    <location>
        <begin position="10"/>
        <end position="168"/>
    </location>
</feature>
<dbReference type="GO" id="GO:0016779">
    <property type="term" value="F:nucleotidyltransferase activity"/>
    <property type="evidence" value="ECO:0007669"/>
    <property type="project" value="UniProtKB-KW"/>
</dbReference>
<dbReference type="Proteomes" id="UP000280405">
    <property type="component" value="Unassembled WGS sequence"/>
</dbReference>
<organism evidence="9 10">
    <name type="scientific">Acinetobacter rongchengensis</name>
    <dbReference type="NCBI Taxonomy" id="2419601"/>
    <lineage>
        <taxon>Bacteria</taxon>
        <taxon>Pseudomonadati</taxon>
        <taxon>Pseudomonadota</taxon>
        <taxon>Gammaproteobacteria</taxon>
        <taxon>Moraxellales</taxon>
        <taxon>Moraxellaceae</taxon>
        <taxon>Acinetobacter</taxon>
    </lineage>
</organism>
<dbReference type="AlphaFoldDB" id="A0A3A8F598"/>
<keyword evidence="2 9" id="KW-0808">Transferase</keyword>
<keyword evidence="7" id="KW-0501">Molybdenum cofactor biosynthesis</keyword>
<keyword evidence="3" id="KW-0479">Metal-binding</keyword>
<dbReference type="PANTHER" id="PTHR19136">
    <property type="entry name" value="MOLYBDENUM COFACTOR GUANYLYLTRANSFERASE"/>
    <property type="match status" value="1"/>
</dbReference>
<dbReference type="Pfam" id="PF12804">
    <property type="entry name" value="NTP_transf_3"/>
    <property type="match status" value="1"/>
</dbReference>
<keyword evidence="6" id="KW-0342">GTP-binding</keyword>
<evidence type="ECO:0000313" key="9">
    <source>
        <dbReference type="EMBL" id="RKG37534.1"/>
    </source>
</evidence>
<dbReference type="PANTHER" id="PTHR19136:SF81">
    <property type="entry name" value="MOLYBDENUM COFACTOR GUANYLYLTRANSFERASE"/>
    <property type="match status" value="1"/>
</dbReference>
<proteinExistence type="predicted"/>
<dbReference type="Gene3D" id="3.90.550.10">
    <property type="entry name" value="Spore Coat Polysaccharide Biosynthesis Protein SpsA, Chain A"/>
    <property type="match status" value="1"/>
</dbReference>
<keyword evidence="4" id="KW-0547">Nucleotide-binding</keyword>
<dbReference type="InterPro" id="IPR013482">
    <property type="entry name" value="Molybde_CF_guanTrfase"/>
</dbReference>
<evidence type="ECO:0000313" key="10">
    <source>
        <dbReference type="Proteomes" id="UP000280405"/>
    </source>
</evidence>
<evidence type="ECO:0000256" key="4">
    <source>
        <dbReference type="ARBA" id="ARBA00022741"/>
    </source>
</evidence>
<dbReference type="GO" id="GO:0005525">
    <property type="term" value="F:GTP binding"/>
    <property type="evidence" value="ECO:0007669"/>
    <property type="project" value="UniProtKB-KW"/>
</dbReference>
<gene>
    <name evidence="9" type="ORF">D7V20_10405</name>
</gene>
<keyword evidence="5" id="KW-0460">Magnesium</keyword>
<sequence>MQNYPTTALVILAGGQATRMNGQNKLLQSFDNEVQLLKIYQAFLGQVDEIWINSHRDYERYLELISDIGYFKDETEGFLGPLIGMKSAWSYVQSDYVLFIPCDITEIPQDILLYLHQALEQNPLSSVAYVSINGQALYPFCLLKRSSVDTLTQHLQHQQLSLRRCFAELAPQVVNIQNQNLKYHSLNSFEELQHYQK</sequence>
<dbReference type="CDD" id="cd02503">
    <property type="entry name" value="MobA"/>
    <property type="match status" value="1"/>
</dbReference>
<reference evidence="9 10" key="1">
    <citation type="submission" date="2018-09" db="EMBL/GenBank/DDBJ databases">
        <title>The draft genome of Acinetobacter spp. strains.</title>
        <authorList>
            <person name="Qin J."/>
            <person name="Feng Y."/>
            <person name="Zong Z."/>
        </authorList>
    </citation>
    <scope>NUCLEOTIDE SEQUENCE [LARGE SCALE GENOMIC DNA]</scope>
    <source>
        <strain evidence="9 10">WCHAc060115</strain>
    </source>
</reference>
<dbReference type="InterPro" id="IPR029044">
    <property type="entry name" value="Nucleotide-diphossugar_trans"/>
</dbReference>
<dbReference type="InterPro" id="IPR025877">
    <property type="entry name" value="MobA-like_NTP_Trfase"/>
</dbReference>
<evidence type="ECO:0000256" key="5">
    <source>
        <dbReference type="ARBA" id="ARBA00022842"/>
    </source>
</evidence>
<name>A0A3A8F598_9GAMM</name>
<evidence type="ECO:0000256" key="6">
    <source>
        <dbReference type="ARBA" id="ARBA00023134"/>
    </source>
</evidence>
<evidence type="ECO:0000259" key="8">
    <source>
        <dbReference type="Pfam" id="PF12804"/>
    </source>
</evidence>
<dbReference type="OrthoDB" id="9788394at2"/>
<dbReference type="GO" id="GO:0046872">
    <property type="term" value="F:metal ion binding"/>
    <property type="evidence" value="ECO:0007669"/>
    <property type="project" value="UniProtKB-KW"/>
</dbReference>
<keyword evidence="1" id="KW-0963">Cytoplasm</keyword>
<evidence type="ECO:0000256" key="1">
    <source>
        <dbReference type="ARBA" id="ARBA00022490"/>
    </source>
</evidence>
<evidence type="ECO:0000256" key="7">
    <source>
        <dbReference type="ARBA" id="ARBA00023150"/>
    </source>
</evidence>
<keyword evidence="10" id="KW-1185">Reference proteome</keyword>
<dbReference type="SUPFAM" id="SSF53448">
    <property type="entry name" value="Nucleotide-diphospho-sugar transferases"/>
    <property type="match status" value="1"/>
</dbReference>
<accession>A0A3A8F598</accession>
<keyword evidence="9" id="KW-0548">Nucleotidyltransferase</keyword>